<keyword evidence="2" id="KW-1185">Reference proteome</keyword>
<accession>A0A843YHI0</accession>
<reference evidence="1 2" key="1">
    <citation type="submission" date="2019-10" db="EMBL/GenBank/DDBJ databases">
        <title>Epibacterium sp. nov., isolated from seawater.</title>
        <authorList>
            <person name="Zhang X."/>
            <person name="Li N."/>
        </authorList>
    </citation>
    <scope>NUCLEOTIDE SEQUENCE [LARGE SCALE GENOMIC DNA]</scope>
    <source>
        <strain evidence="1 2">SM1979</strain>
    </source>
</reference>
<gene>
    <name evidence="1" type="ORF">GFB49_19405</name>
</gene>
<dbReference type="AlphaFoldDB" id="A0A843YHI0"/>
<dbReference type="InterPro" id="IPR053855">
    <property type="entry name" value="DUF6931"/>
</dbReference>
<name>A0A843YHI0_9RHOB</name>
<protein>
    <submittedName>
        <fullName evidence="1">Uncharacterized protein</fullName>
    </submittedName>
</protein>
<dbReference type="Pfam" id="PF22011">
    <property type="entry name" value="DUF6931"/>
    <property type="match status" value="1"/>
</dbReference>
<evidence type="ECO:0000313" key="1">
    <source>
        <dbReference type="EMBL" id="MQQ10626.1"/>
    </source>
</evidence>
<dbReference type="EMBL" id="WIBF01000019">
    <property type="protein sequence ID" value="MQQ10626.1"/>
    <property type="molecule type" value="Genomic_DNA"/>
</dbReference>
<proteinExistence type="predicted"/>
<evidence type="ECO:0000313" key="2">
    <source>
        <dbReference type="Proteomes" id="UP000444174"/>
    </source>
</evidence>
<sequence>MDFLGEQGNDLTVPPLRTLRHDSPSALYNALPEVAAFTKHRPMVEEDSFSYFERLRGSTTPEDAITFTAFAAEAKFSIHWALQAARSILPDPAAEEVHLLTAITQWLDAPGNQTRWRTLQLALFAHQRTPFVYLGLAVGWSGGMMAPNDPCRPPLWRSPCAVNAALLTTLARGGAEQRSVHMARILDASSPLFRMI</sequence>
<dbReference type="Proteomes" id="UP000444174">
    <property type="component" value="Unassembled WGS sequence"/>
</dbReference>
<dbReference type="RefSeq" id="WP_153217760.1">
    <property type="nucleotide sequence ID" value="NZ_WIBF01000019.1"/>
</dbReference>
<organism evidence="1 2">
    <name type="scientific">Tritonibacter litoralis</name>
    <dbReference type="NCBI Taxonomy" id="2662264"/>
    <lineage>
        <taxon>Bacteria</taxon>
        <taxon>Pseudomonadati</taxon>
        <taxon>Pseudomonadota</taxon>
        <taxon>Alphaproteobacteria</taxon>
        <taxon>Rhodobacterales</taxon>
        <taxon>Paracoccaceae</taxon>
        <taxon>Tritonibacter</taxon>
    </lineage>
</organism>
<comment type="caution">
    <text evidence="1">The sequence shown here is derived from an EMBL/GenBank/DDBJ whole genome shotgun (WGS) entry which is preliminary data.</text>
</comment>